<feature type="compositionally biased region" description="Low complexity" evidence="1">
    <location>
        <begin position="71"/>
        <end position="85"/>
    </location>
</feature>
<evidence type="ECO:0000256" key="1">
    <source>
        <dbReference type="SAM" id="MobiDB-lite"/>
    </source>
</evidence>
<feature type="region of interest" description="Disordered" evidence="1">
    <location>
        <begin position="1"/>
        <end position="85"/>
    </location>
</feature>
<sequence>MQASPIPSFPETRTSSFFTNSSVTHPLIPKNPPETSHPFCEQTRPINPKKFADSATHPLKSSSEQEEMWRSSPSTHPSSSLPRKR</sequence>
<feature type="compositionally biased region" description="Polar residues" evidence="1">
    <location>
        <begin position="1"/>
        <end position="24"/>
    </location>
</feature>
<dbReference type="EMBL" id="JACEIK010000952">
    <property type="protein sequence ID" value="MCD7464286.1"/>
    <property type="molecule type" value="Genomic_DNA"/>
</dbReference>
<reference evidence="2 3" key="1">
    <citation type="journal article" date="2021" name="BMC Genomics">
        <title>Datura genome reveals duplications of psychoactive alkaloid biosynthetic genes and high mutation rate following tissue culture.</title>
        <authorList>
            <person name="Rajewski A."/>
            <person name="Carter-House D."/>
            <person name="Stajich J."/>
            <person name="Litt A."/>
        </authorList>
    </citation>
    <scope>NUCLEOTIDE SEQUENCE [LARGE SCALE GENOMIC DNA]</scope>
    <source>
        <strain evidence="2">AR-01</strain>
    </source>
</reference>
<proteinExistence type="predicted"/>
<keyword evidence="3" id="KW-1185">Reference proteome</keyword>
<evidence type="ECO:0000313" key="3">
    <source>
        <dbReference type="Proteomes" id="UP000823775"/>
    </source>
</evidence>
<organism evidence="2 3">
    <name type="scientific">Datura stramonium</name>
    <name type="common">Jimsonweed</name>
    <name type="synonym">Common thornapple</name>
    <dbReference type="NCBI Taxonomy" id="4076"/>
    <lineage>
        <taxon>Eukaryota</taxon>
        <taxon>Viridiplantae</taxon>
        <taxon>Streptophyta</taxon>
        <taxon>Embryophyta</taxon>
        <taxon>Tracheophyta</taxon>
        <taxon>Spermatophyta</taxon>
        <taxon>Magnoliopsida</taxon>
        <taxon>eudicotyledons</taxon>
        <taxon>Gunneridae</taxon>
        <taxon>Pentapetalae</taxon>
        <taxon>asterids</taxon>
        <taxon>lamiids</taxon>
        <taxon>Solanales</taxon>
        <taxon>Solanaceae</taxon>
        <taxon>Solanoideae</taxon>
        <taxon>Datureae</taxon>
        <taxon>Datura</taxon>
    </lineage>
</organism>
<name>A0ABS8SZJ9_DATST</name>
<evidence type="ECO:0000313" key="2">
    <source>
        <dbReference type="EMBL" id="MCD7464286.1"/>
    </source>
</evidence>
<protein>
    <submittedName>
        <fullName evidence="2">Uncharacterized protein</fullName>
    </submittedName>
</protein>
<comment type="caution">
    <text evidence="2">The sequence shown here is derived from an EMBL/GenBank/DDBJ whole genome shotgun (WGS) entry which is preliminary data.</text>
</comment>
<dbReference type="Proteomes" id="UP000823775">
    <property type="component" value="Unassembled WGS sequence"/>
</dbReference>
<gene>
    <name evidence="2" type="ORF">HAX54_052452</name>
</gene>
<accession>A0ABS8SZJ9</accession>